<reference evidence="10" key="1">
    <citation type="submission" date="2014-07" db="EMBL/GenBank/DDBJ databases">
        <authorList>
            <person name="Monot Marc"/>
        </authorList>
    </citation>
    <scope>NUCLEOTIDE SEQUENCE</scope>
    <source>
        <strain evidence="10">7032989</strain>
    </source>
</reference>
<evidence type="ECO:0000256" key="4">
    <source>
        <dbReference type="ARBA" id="ARBA00022448"/>
    </source>
</evidence>
<evidence type="ECO:0000256" key="8">
    <source>
        <dbReference type="ARBA" id="ARBA00031293"/>
    </source>
</evidence>
<organism evidence="10">
    <name type="scientific">Clostridioides difficile</name>
    <name type="common">Peptoclostridium difficile</name>
    <dbReference type="NCBI Taxonomy" id="1496"/>
    <lineage>
        <taxon>Bacteria</taxon>
        <taxon>Bacillati</taxon>
        <taxon>Bacillota</taxon>
        <taxon>Clostridia</taxon>
        <taxon>Peptostreptococcales</taxon>
        <taxon>Peptostreptococcaceae</taxon>
        <taxon>Clostridioides</taxon>
    </lineage>
</organism>
<protein>
    <recommendedName>
        <fullName evidence="3">L-cystine uptake protein TcyP</fullName>
    </recommendedName>
    <alternativeName>
        <fullName evidence="8">Transporter of cystine TcyP</fullName>
    </alternativeName>
</protein>
<feature type="transmembrane region" description="Helical" evidence="9">
    <location>
        <begin position="127"/>
        <end position="146"/>
    </location>
</feature>
<keyword evidence="5 9" id="KW-0812">Transmembrane</keyword>
<keyword evidence="4" id="KW-0813">Transport</keyword>
<evidence type="ECO:0000256" key="1">
    <source>
        <dbReference type="ARBA" id="ARBA00004141"/>
    </source>
</evidence>
<sequence length="470" mass="50703">MESSFLSQFLMITDFKTIFFIILLLGTFFIVRQFEKKKIKFSLRTIYATVLGLILGIIIQAFAGFPNDTTQVTWLQEVSKWYSLFGSGFMDLLKMLVVPLVFLSIIKVIINMKDNNLGTLTFKSLGMLLATTAIAAIVGIIVANIMKLGVGANMPTLVENQELKEINSLVDTLRGLLPSNPVMAMANGNIVATIIFATFIATSIKRLSKKHFETIKPFIDFIEASYKIIVSVSMTVIKFMPYAVVALLANTITSQGISSIVSVLQFIVALYISVAILFIIHLIFITLNGLNPITYIKNSTEALLLAFTSRSSLGTLPVTIESLVQNHGVDEGVSSFTASLGANMGMNGCAGIYPALMAVTLANMAGVNMDMSFYVMLLIVITISSFGIAGLPGTATMAVSVVISGVGLGSYFPLVGGILAIDPILDMGRTMINVNGAMVSSITVGKSLGKIDKEVFSKKIFLRITLKING</sequence>
<dbReference type="GO" id="GO:0015184">
    <property type="term" value="F:L-cystine transmembrane transporter activity"/>
    <property type="evidence" value="ECO:0007669"/>
    <property type="project" value="TreeGrafter"/>
</dbReference>
<feature type="transmembrane region" description="Helical" evidence="9">
    <location>
        <begin position="83"/>
        <end position="106"/>
    </location>
</feature>
<comment type="subcellular location">
    <subcellularLocation>
        <location evidence="1">Membrane</location>
        <topology evidence="1">Multi-pass membrane protein</topology>
    </subcellularLocation>
</comment>
<evidence type="ECO:0000256" key="3">
    <source>
        <dbReference type="ARBA" id="ARBA00022031"/>
    </source>
</evidence>
<feature type="transmembrane region" description="Helical" evidence="9">
    <location>
        <begin position="373"/>
        <end position="391"/>
    </location>
</feature>
<keyword evidence="7 9" id="KW-0472">Membrane</keyword>
<feature type="transmembrane region" description="Helical" evidence="9">
    <location>
        <begin position="225"/>
        <end position="248"/>
    </location>
</feature>
<feature type="transmembrane region" description="Helical" evidence="9">
    <location>
        <begin position="340"/>
        <end position="361"/>
    </location>
</feature>
<feature type="transmembrane region" description="Helical" evidence="9">
    <location>
        <begin position="182"/>
        <end position="204"/>
    </location>
</feature>
<evidence type="ECO:0000256" key="7">
    <source>
        <dbReference type="ARBA" id="ARBA00023136"/>
    </source>
</evidence>
<feature type="transmembrane region" description="Helical" evidence="9">
    <location>
        <begin position="397"/>
        <end position="421"/>
    </location>
</feature>
<feature type="transmembrane region" description="Helical" evidence="9">
    <location>
        <begin position="268"/>
        <end position="290"/>
    </location>
</feature>
<feature type="transmembrane region" description="Helical" evidence="9">
    <location>
        <begin position="6"/>
        <end position="31"/>
    </location>
</feature>
<evidence type="ECO:0000256" key="9">
    <source>
        <dbReference type="SAM" id="Phobius"/>
    </source>
</evidence>
<accession>A0A069B0L2</accession>
<dbReference type="SUPFAM" id="SSF118215">
    <property type="entry name" value="Proton glutamate symport protein"/>
    <property type="match status" value="1"/>
</dbReference>
<dbReference type="AlphaFoldDB" id="A0A069B0L2"/>
<evidence type="ECO:0000256" key="2">
    <source>
        <dbReference type="ARBA" id="ARBA00006148"/>
    </source>
</evidence>
<dbReference type="Gene3D" id="1.10.3860.10">
    <property type="entry name" value="Sodium:dicarboxylate symporter"/>
    <property type="match status" value="1"/>
</dbReference>
<comment type="similarity">
    <text evidence="2">Belongs to the dicarboxylate/amino acid:cation symporter (DAACS) (TC 2.A.23) family.</text>
</comment>
<evidence type="ECO:0000313" key="10">
    <source>
        <dbReference type="EMBL" id="CDT65620.1"/>
    </source>
</evidence>
<dbReference type="GO" id="GO:0005886">
    <property type="term" value="C:plasma membrane"/>
    <property type="evidence" value="ECO:0007669"/>
    <property type="project" value="TreeGrafter"/>
</dbReference>
<feature type="transmembrane region" description="Helical" evidence="9">
    <location>
        <begin position="43"/>
        <end position="63"/>
    </location>
</feature>
<name>A0A069B0L2_CLODI</name>
<dbReference type="GO" id="GO:0015293">
    <property type="term" value="F:symporter activity"/>
    <property type="evidence" value="ECO:0007669"/>
    <property type="project" value="InterPro"/>
</dbReference>
<dbReference type="PANTHER" id="PTHR42865:SF5">
    <property type="entry name" value="L-CYSTINE TRANSPORTER TCYP"/>
    <property type="match status" value="1"/>
</dbReference>
<evidence type="ECO:0000256" key="6">
    <source>
        <dbReference type="ARBA" id="ARBA00022989"/>
    </source>
</evidence>
<dbReference type="InterPro" id="IPR036458">
    <property type="entry name" value="Na:dicarbo_symporter_sf"/>
</dbReference>
<dbReference type="PANTHER" id="PTHR42865">
    <property type="entry name" value="PROTON/GLUTAMATE-ASPARTATE SYMPORTER"/>
    <property type="match status" value="1"/>
</dbReference>
<dbReference type="InterPro" id="IPR001991">
    <property type="entry name" value="Na-dicarboxylate_symporter"/>
</dbReference>
<proteinExistence type="inferred from homology"/>
<dbReference type="PRINTS" id="PR00173">
    <property type="entry name" value="EDTRNSPORT"/>
</dbReference>
<dbReference type="EMBL" id="LK933316">
    <property type="protein sequence ID" value="CDT65620.1"/>
    <property type="molecule type" value="Genomic_DNA"/>
</dbReference>
<dbReference type="Pfam" id="PF00375">
    <property type="entry name" value="SDF"/>
    <property type="match status" value="1"/>
</dbReference>
<feature type="transmembrane region" description="Helical" evidence="9">
    <location>
        <begin position="302"/>
        <end position="320"/>
    </location>
</feature>
<evidence type="ECO:0000256" key="5">
    <source>
        <dbReference type="ARBA" id="ARBA00022692"/>
    </source>
</evidence>
<gene>
    <name evidence="10" type="ORF">BN1095_620125</name>
</gene>
<keyword evidence="6 9" id="KW-1133">Transmembrane helix</keyword>